<dbReference type="FunFam" id="3.40.190.80:FF:000003">
    <property type="entry name" value="PAP-specific phosphatase HAL2-like"/>
    <property type="match status" value="1"/>
</dbReference>
<evidence type="ECO:0000313" key="11">
    <source>
        <dbReference type="Proteomes" id="UP000265515"/>
    </source>
</evidence>
<dbReference type="CDD" id="cd01517">
    <property type="entry name" value="PAP_phosphatase"/>
    <property type="match status" value="1"/>
</dbReference>
<dbReference type="GO" id="GO:0000103">
    <property type="term" value="P:sulfate assimilation"/>
    <property type="evidence" value="ECO:0007669"/>
    <property type="project" value="TreeGrafter"/>
</dbReference>
<dbReference type="EC" id="3.1.3.7" evidence="3"/>
<dbReference type="PANTHER" id="PTHR43200">
    <property type="entry name" value="PHOSPHATASE"/>
    <property type="match status" value="1"/>
</dbReference>
<dbReference type="STRING" id="69332.A0A388JQJ8"/>
<sequence length="636" mass="68341">MKIILSRSGNCVCSPGCALRSAPTEAASSAANGSAMAPQVPTVTCSLTRAPTFPFPLSAPCPGGATPALSGQKSNYCQYCHWHSPVPDGHVAAAPQSSSAPSWEAGYAASSAKSHVLSERTASNFISRRVNERDAGDADVACLATRRAQWPDSRRLCRRAASAREGMESEENRSPACAVGSQAHFPLRATLSEALALDPGMEMRDHPGADRNQQHPAADLGVARRVIKEASGFLYSDDRPATTFYRVPSSDRSSSSSKYREELEVAMKAVHLASQLTERVQERLIREEEKARTKEDRSLVTVADYGVQAVIAWVLTTAFPNDTIQMIAEEDMASLKGRPGVGILQRVVAAVNECLADAESVGYQRPSHPLATVDVLKAIGKGSSDGGPKGRYWVLDPVDGTLGFVRGDQYAIALAMIEDGEVKLGVLGCPNLPMRRKWLDYHHRYYRMATKMFPPVAGTWHKGCVIGARRGGGGPSMEPLVGRKGRFTLEEAKKMGRVINVSQADDPKDATFCEPVEKRNTSHSLTAGVASSLGMTNQPLRVYSMAKYATIARGNAEIFMKFANASYKEKVWDHAAGVVIVEEAGGVVTDAGGKPLDFSKGRHLEGLDRGIIASCGAELHTKILAAVDASWDSSRL</sequence>
<comment type="caution">
    <text evidence="10">The sequence shown here is derived from an EMBL/GenBank/DDBJ whole genome shotgun (WGS) entry which is preliminary data.</text>
</comment>
<dbReference type="Gene3D" id="3.30.540.10">
    <property type="entry name" value="Fructose-1,6-Bisphosphatase, subunit A, domain 1"/>
    <property type="match status" value="1"/>
</dbReference>
<dbReference type="OMA" id="HRTITHP"/>
<comment type="catalytic activity">
    <reaction evidence="7">
        <text>adenosine 3',5'-bisphosphate + H2O = AMP + phosphate</text>
        <dbReference type="Rhea" id="RHEA:10040"/>
        <dbReference type="ChEBI" id="CHEBI:15377"/>
        <dbReference type="ChEBI" id="CHEBI:43474"/>
        <dbReference type="ChEBI" id="CHEBI:58343"/>
        <dbReference type="ChEBI" id="CHEBI:456215"/>
        <dbReference type="EC" id="3.1.3.7"/>
    </reaction>
    <physiologicalReaction direction="left-to-right" evidence="7">
        <dbReference type="Rhea" id="RHEA:10041"/>
    </physiologicalReaction>
</comment>
<dbReference type="InterPro" id="IPR051090">
    <property type="entry name" value="Inositol_monoP_superfamily"/>
</dbReference>
<proteinExistence type="inferred from homology"/>
<dbReference type="NCBIfam" id="TIGR01330">
    <property type="entry name" value="bisphos_HAL2"/>
    <property type="match status" value="1"/>
</dbReference>
<keyword evidence="6 9" id="KW-0460">Magnesium</keyword>
<dbReference type="Gene3D" id="3.40.190.80">
    <property type="match status" value="1"/>
</dbReference>
<dbReference type="InterPro" id="IPR006239">
    <property type="entry name" value="DPNP"/>
</dbReference>
<dbReference type="InterPro" id="IPR020550">
    <property type="entry name" value="Inositol_monophosphatase_CS"/>
</dbReference>
<dbReference type="AlphaFoldDB" id="A0A388JQJ8"/>
<evidence type="ECO:0000256" key="9">
    <source>
        <dbReference type="PIRSR" id="PIRSR600760-2"/>
    </source>
</evidence>
<dbReference type="InterPro" id="IPR020583">
    <property type="entry name" value="Inositol_monoP_metal-BS"/>
</dbReference>
<dbReference type="OrthoDB" id="411145at2759"/>
<comment type="catalytic activity">
    <reaction evidence="8">
        <text>3'-phosphoadenylyl sulfate + H2O = adenosine 5'-phosphosulfate + phosphate</text>
        <dbReference type="Rhea" id="RHEA:77639"/>
        <dbReference type="ChEBI" id="CHEBI:15377"/>
        <dbReference type="ChEBI" id="CHEBI:43474"/>
        <dbReference type="ChEBI" id="CHEBI:58243"/>
        <dbReference type="ChEBI" id="CHEBI:58339"/>
        <dbReference type="EC" id="3.1.3.7"/>
    </reaction>
    <physiologicalReaction direction="left-to-right" evidence="8">
        <dbReference type="Rhea" id="RHEA:77640"/>
    </physiologicalReaction>
</comment>
<evidence type="ECO:0000256" key="7">
    <source>
        <dbReference type="ARBA" id="ARBA00044479"/>
    </source>
</evidence>
<feature type="binding site" evidence="9">
    <location>
        <position position="573"/>
    </location>
    <ligand>
        <name>Mg(2+)</name>
        <dbReference type="ChEBI" id="CHEBI:18420"/>
        <label>1</label>
        <note>catalytic</note>
    </ligand>
</feature>
<evidence type="ECO:0000313" key="10">
    <source>
        <dbReference type="EMBL" id="GBG60096.1"/>
    </source>
</evidence>
<dbReference type="Pfam" id="PF00459">
    <property type="entry name" value="Inositol_P"/>
    <property type="match status" value="1"/>
</dbReference>
<gene>
    <name evidence="10" type="ORF">CBR_g427</name>
</gene>
<evidence type="ECO:0000256" key="8">
    <source>
        <dbReference type="ARBA" id="ARBA00044484"/>
    </source>
</evidence>
<dbReference type="Gramene" id="GBG60096">
    <property type="protein sequence ID" value="GBG60096"/>
    <property type="gene ID" value="CBR_g427"/>
</dbReference>
<evidence type="ECO:0000256" key="5">
    <source>
        <dbReference type="ARBA" id="ARBA00022801"/>
    </source>
</evidence>
<comment type="similarity">
    <text evidence="2">Belongs to the inositol monophosphatase superfamily.</text>
</comment>
<dbReference type="InterPro" id="IPR000760">
    <property type="entry name" value="Inositol_monophosphatase-like"/>
</dbReference>
<protein>
    <recommendedName>
        <fullName evidence="3">3'(2'),5'-bisphosphate nucleotidase</fullName>
        <ecNumber evidence="3">3.1.3.7</ecNumber>
    </recommendedName>
</protein>
<feature type="binding site" evidence="9">
    <location>
        <position position="399"/>
    </location>
    <ligand>
        <name>Mg(2+)</name>
        <dbReference type="ChEBI" id="CHEBI:18420"/>
        <label>1</label>
        <note>catalytic</note>
    </ligand>
</feature>
<evidence type="ECO:0000256" key="2">
    <source>
        <dbReference type="ARBA" id="ARBA00009759"/>
    </source>
</evidence>
<keyword evidence="11" id="KW-1185">Reference proteome</keyword>
<name>A0A388JQJ8_CHABU</name>
<feature type="binding site" evidence="9">
    <location>
        <position position="329"/>
    </location>
    <ligand>
        <name>Mg(2+)</name>
        <dbReference type="ChEBI" id="CHEBI:18420"/>
        <label>1</label>
        <note>catalytic</note>
    </ligand>
</feature>
<dbReference type="GO" id="GO:0008441">
    <property type="term" value="F:3'(2'),5'-bisphosphate nucleotidase activity"/>
    <property type="evidence" value="ECO:0007669"/>
    <property type="project" value="UniProtKB-EC"/>
</dbReference>
<dbReference type="PROSITE" id="PS00630">
    <property type="entry name" value="IMP_2"/>
    <property type="match status" value="1"/>
</dbReference>
<dbReference type="EMBL" id="BFEA01000008">
    <property type="protein sequence ID" value="GBG60096.1"/>
    <property type="molecule type" value="Genomic_DNA"/>
</dbReference>
<feature type="binding site" evidence="9">
    <location>
        <position position="396"/>
    </location>
    <ligand>
        <name>Mg(2+)</name>
        <dbReference type="ChEBI" id="CHEBI:18420"/>
        <label>1</label>
        <note>catalytic</note>
    </ligand>
</feature>
<evidence type="ECO:0000256" key="1">
    <source>
        <dbReference type="ARBA" id="ARBA00001946"/>
    </source>
</evidence>
<accession>A0A388JQJ8</accession>
<dbReference type="PROSITE" id="PS00629">
    <property type="entry name" value="IMP_1"/>
    <property type="match status" value="1"/>
</dbReference>
<dbReference type="GO" id="GO:0046872">
    <property type="term" value="F:metal ion binding"/>
    <property type="evidence" value="ECO:0007669"/>
    <property type="project" value="UniProtKB-KW"/>
</dbReference>
<dbReference type="GO" id="GO:0046854">
    <property type="term" value="P:phosphatidylinositol phosphate biosynthetic process"/>
    <property type="evidence" value="ECO:0007669"/>
    <property type="project" value="InterPro"/>
</dbReference>
<dbReference type="PANTHER" id="PTHR43200:SF17">
    <property type="entry name" value="3'(2'),5'-BISPHOSPHATE NUCLEOTIDASE"/>
    <property type="match status" value="1"/>
</dbReference>
<reference evidence="10 11" key="1">
    <citation type="journal article" date="2018" name="Cell">
        <title>The Chara Genome: Secondary Complexity and Implications for Plant Terrestrialization.</title>
        <authorList>
            <person name="Nishiyama T."/>
            <person name="Sakayama H."/>
            <person name="Vries J.D."/>
            <person name="Buschmann H."/>
            <person name="Saint-Marcoux D."/>
            <person name="Ullrich K.K."/>
            <person name="Haas F.B."/>
            <person name="Vanderstraeten L."/>
            <person name="Becker D."/>
            <person name="Lang D."/>
            <person name="Vosolsobe S."/>
            <person name="Rombauts S."/>
            <person name="Wilhelmsson P.K.I."/>
            <person name="Janitza P."/>
            <person name="Kern R."/>
            <person name="Heyl A."/>
            <person name="Rumpler F."/>
            <person name="Villalobos L.I.A.C."/>
            <person name="Clay J.M."/>
            <person name="Skokan R."/>
            <person name="Toyoda A."/>
            <person name="Suzuki Y."/>
            <person name="Kagoshima H."/>
            <person name="Schijlen E."/>
            <person name="Tajeshwar N."/>
            <person name="Catarino B."/>
            <person name="Hetherington A.J."/>
            <person name="Saltykova A."/>
            <person name="Bonnot C."/>
            <person name="Breuninger H."/>
            <person name="Symeonidi A."/>
            <person name="Radhakrishnan G.V."/>
            <person name="Van Nieuwerburgh F."/>
            <person name="Deforce D."/>
            <person name="Chang C."/>
            <person name="Karol K.G."/>
            <person name="Hedrich R."/>
            <person name="Ulvskov P."/>
            <person name="Glockner G."/>
            <person name="Delwiche C.F."/>
            <person name="Petrasek J."/>
            <person name="Van de Peer Y."/>
            <person name="Friml J."/>
            <person name="Beilby M."/>
            <person name="Dolan L."/>
            <person name="Kohara Y."/>
            <person name="Sugano S."/>
            <person name="Fujiyama A."/>
            <person name="Delaux P.-M."/>
            <person name="Quint M."/>
            <person name="TheiBen G."/>
            <person name="Hagemann M."/>
            <person name="Harholt J."/>
            <person name="Dunand C."/>
            <person name="Zachgo S."/>
            <person name="Langdale J."/>
            <person name="Maumus F."/>
            <person name="Straeten D.V.D."/>
            <person name="Gould S.B."/>
            <person name="Rensing S.A."/>
        </authorList>
    </citation>
    <scope>NUCLEOTIDE SEQUENCE [LARGE SCALE GENOMIC DNA]</scope>
    <source>
        <strain evidence="10 11">S276</strain>
    </source>
</reference>
<comment type="cofactor">
    <cofactor evidence="1 9">
        <name>Mg(2+)</name>
        <dbReference type="ChEBI" id="CHEBI:18420"/>
    </cofactor>
</comment>
<evidence type="ECO:0000256" key="3">
    <source>
        <dbReference type="ARBA" id="ARBA00012633"/>
    </source>
</evidence>
<dbReference type="SUPFAM" id="SSF56655">
    <property type="entry name" value="Carbohydrate phosphatase"/>
    <property type="match status" value="1"/>
</dbReference>
<dbReference type="Proteomes" id="UP000265515">
    <property type="component" value="Unassembled WGS sequence"/>
</dbReference>
<evidence type="ECO:0000256" key="6">
    <source>
        <dbReference type="ARBA" id="ARBA00022842"/>
    </source>
</evidence>
<evidence type="ECO:0000256" key="4">
    <source>
        <dbReference type="ARBA" id="ARBA00022723"/>
    </source>
</evidence>
<keyword evidence="5" id="KW-0378">Hydrolase</keyword>
<keyword evidence="4 9" id="KW-0479">Metal-binding</keyword>
<organism evidence="10 11">
    <name type="scientific">Chara braunii</name>
    <name type="common">Braun's stonewort</name>
    <dbReference type="NCBI Taxonomy" id="69332"/>
    <lineage>
        <taxon>Eukaryota</taxon>
        <taxon>Viridiplantae</taxon>
        <taxon>Streptophyta</taxon>
        <taxon>Charophyceae</taxon>
        <taxon>Charales</taxon>
        <taxon>Characeae</taxon>
        <taxon>Chara</taxon>
    </lineage>
</organism>